<dbReference type="PANTHER" id="PTHR34310:SF8">
    <property type="entry name" value="CONSERVED PROTEIN"/>
    <property type="match status" value="1"/>
</dbReference>
<keyword evidence="3" id="KW-1185">Reference proteome</keyword>
<dbReference type="EMBL" id="QVNQ01000005">
    <property type="protein sequence ID" value="RFS84279.1"/>
    <property type="molecule type" value="Genomic_DNA"/>
</dbReference>
<gene>
    <name evidence="2" type="ORF">D0T12_19315</name>
</gene>
<proteinExistence type="predicted"/>
<sequence>MSLTMRPGPLAGSPGDEVNFTIDGPRHRLFMHDFPRRVRAVFAGETVLDTERGKLLHETGLLPVLYVPEADVRTDLLERTDRTTHCPFKGDAAYWTIRVGDRTAENAVWAYPEPKPESAWLRGRLAFYWKPMDAWYDEDEEVRGHLRDPFHRVDARATSRRVRVLLDGEVVAETERAMLLSETGLPNRLYIPAADVRRDLLRESPKRTVCPYKGEATYWSLDGAEDAAWSYEEPLVDAAKIAGHLSFDHEALTIETALGTAPPPGR</sequence>
<name>A0A372GGR0_9ACTN</name>
<dbReference type="OrthoDB" id="285364at2"/>
<reference evidence="2 3" key="1">
    <citation type="submission" date="2018-08" db="EMBL/GenBank/DDBJ databases">
        <title>Actinomadura spongicola sp. nov., isolated from marine sponge Leucetta chagosensis.</title>
        <authorList>
            <person name="Li L."/>
            <person name="Lin H.W."/>
        </authorList>
    </citation>
    <scope>NUCLEOTIDE SEQUENCE [LARGE SCALE GENOMIC DNA]</scope>
    <source>
        <strain evidence="2 3">LHW52907</strain>
    </source>
</reference>
<dbReference type="InterPro" id="IPR007361">
    <property type="entry name" value="DUF427"/>
</dbReference>
<dbReference type="RefSeq" id="WP_117400968.1">
    <property type="nucleotide sequence ID" value="NZ_QVNQ01000005.1"/>
</dbReference>
<evidence type="ECO:0000313" key="2">
    <source>
        <dbReference type="EMBL" id="RFS84279.1"/>
    </source>
</evidence>
<feature type="domain" description="DUF427" evidence="1">
    <location>
        <begin position="162"/>
        <end position="249"/>
    </location>
</feature>
<evidence type="ECO:0000313" key="3">
    <source>
        <dbReference type="Proteomes" id="UP000262882"/>
    </source>
</evidence>
<dbReference type="InterPro" id="IPR038694">
    <property type="entry name" value="DUF427_sf"/>
</dbReference>
<comment type="caution">
    <text evidence="2">The sequence shown here is derived from an EMBL/GenBank/DDBJ whole genome shotgun (WGS) entry which is preliminary data.</text>
</comment>
<evidence type="ECO:0000259" key="1">
    <source>
        <dbReference type="Pfam" id="PF04248"/>
    </source>
</evidence>
<accession>A0A372GGR0</accession>
<organism evidence="2 3">
    <name type="scientific">Actinomadura spongiicola</name>
    <dbReference type="NCBI Taxonomy" id="2303421"/>
    <lineage>
        <taxon>Bacteria</taxon>
        <taxon>Bacillati</taxon>
        <taxon>Actinomycetota</taxon>
        <taxon>Actinomycetes</taxon>
        <taxon>Streptosporangiales</taxon>
        <taxon>Thermomonosporaceae</taxon>
        <taxon>Actinomadura</taxon>
    </lineage>
</organism>
<protein>
    <submittedName>
        <fullName evidence="2">DUF427 domain-containing protein</fullName>
    </submittedName>
</protein>
<dbReference type="Proteomes" id="UP000262882">
    <property type="component" value="Unassembled WGS sequence"/>
</dbReference>
<feature type="domain" description="DUF427" evidence="1">
    <location>
        <begin position="38"/>
        <end position="129"/>
    </location>
</feature>
<dbReference type="Gene3D" id="2.170.150.40">
    <property type="entry name" value="Domain of unknown function (DUF427)"/>
    <property type="match status" value="2"/>
</dbReference>
<dbReference type="AlphaFoldDB" id="A0A372GGR0"/>
<dbReference type="PANTHER" id="PTHR34310">
    <property type="entry name" value="DUF427 DOMAIN PROTEIN (AFU_ORTHOLOGUE AFUA_3G02220)"/>
    <property type="match status" value="1"/>
</dbReference>
<dbReference type="Pfam" id="PF04248">
    <property type="entry name" value="NTP_transf_9"/>
    <property type="match status" value="2"/>
</dbReference>